<reference evidence="1 2" key="1">
    <citation type="journal article" date="2018" name="ACS Chem. Biol.">
        <title>Ketoreductase domain dysfunction expands chemodiversity: malyngamide biosynthesis in the cyanobacterium Okeania hirsuta.</title>
        <authorList>
            <person name="Moss N.A."/>
            <person name="Leao T."/>
            <person name="Rankin M."/>
            <person name="McCullough T.M."/>
            <person name="Qu P."/>
            <person name="Korobeynikov A."/>
            <person name="Smith J.L."/>
            <person name="Gerwick L."/>
            <person name="Gerwick W.H."/>
        </authorList>
    </citation>
    <scope>NUCLEOTIDE SEQUENCE [LARGE SCALE GENOMIC DNA]</scope>
    <source>
        <strain evidence="1 2">PAB10Feb10-1</strain>
    </source>
</reference>
<proteinExistence type="predicted"/>
<dbReference type="RefSeq" id="WP_124147702.1">
    <property type="nucleotide sequence ID" value="NZ_CAWOKI010000305.1"/>
</dbReference>
<comment type="caution">
    <text evidence="1">The sequence shown here is derived from an EMBL/GenBank/DDBJ whole genome shotgun (WGS) entry which is preliminary data.</text>
</comment>
<sequence>MIFRQKQNTNYRKNRQKYQPLSDLPVAPGTQIFFSNINLTKYKGFGKFNLAAYWKIKYNHQLEKRVRNSEVSSE</sequence>
<dbReference type="OrthoDB" id="468082at2"/>
<dbReference type="Proteomes" id="UP000269154">
    <property type="component" value="Unassembled WGS sequence"/>
</dbReference>
<organism evidence="1 2">
    <name type="scientific">Okeania hirsuta</name>
    <dbReference type="NCBI Taxonomy" id="1458930"/>
    <lineage>
        <taxon>Bacteria</taxon>
        <taxon>Bacillati</taxon>
        <taxon>Cyanobacteriota</taxon>
        <taxon>Cyanophyceae</taxon>
        <taxon>Oscillatoriophycideae</taxon>
        <taxon>Oscillatoriales</taxon>
        <taxon>Microcoleaceae</taxon>
        <taxon>Okeania</taxon>
    </lineage>
</organism>
<dbReference type="EMBL" id="RCBY01000255">
    <property type="protein sequence ID" value="RQH27456.1"/>
    <property type="molecule type" value="Genomic_DNA"/>
</dbReference>
<gene>
    <name evidence="1" type="ORF">D5R40_27650</name>
</gene>
<evidence type="ECO:0000313" key="2">
    <source>
        <dbReference type="Proteomes" id="UP000269154"/>
    </source>
</evidence>
<evidence type="ECO:0000313" key="1">
    <source>
        <dbReference type="EMBL" id="RQH27456.1"/>
    </source>
</evidence>
<keyword evidence="2" id="KW-1185">Reference proteome</keyword>
<evidence type="ECO:0008006" key="3">
    <source>
        <dbReference type="Google" id="ProtNLM"/>
    </source>
</evidence>
<name>A0A3N6MPJ0_9CYAN</name>
<accession>A0A3N6MPJ0</accession>
<protein>
    <recommendedName>
        <fullName evidence="3">Transposase</fullName>
    </recommendedName>
</protein>
<dbReference type="AlphaFoldDB" id="A0A3N6MPJ0"/>